<dbReference type="EMBL" id="CGIG01000001">
    <property type="protein sequence ID" value="CPR15861.1"/>
    <property type="molecule type" value="Genomic_DNA"/>
</dbReference>
<keyword evidence="4" id="KW-1185">Reference proteome</keyword>
<sequence length="424" mass="47972">MFRQEALENKKLKWQGRAILLSGIPSWLIMIICALFLVIFIIFITQGAYTRRANVSGEISTWPRTVSIASGVQGFVVKQFVSEGQIIKKGDAIYQIDVSKSTVDGVVSDNQRQDIESQLVRIDNIISRLEQSKQTTLETLGKQKIQYINAFKHSSEIIRQSEEGIKKLKRYMDSYQQYQAKGLINKDQLSSQIALYYQQQNDLLTLSGQNEQNALQITSLESQLQTEAAEFDNRIYQMELQRYDLRKELVNTNVGGEIIIRASSEGKIDSLSVTIGQMVNPGDSLLQIIPSNIKSYYLVIWVPNDAVPYVAVGDNVNVRYEAFPAEKFGQFAATVTMVSKTPASPQEMQTYQGAPKSTQTASIPYYKVIVKPEKQTIRYDGKAMSLENGMKAEITLFLEKRKIYQWMLSPFYDMKQSAAGPVNE</sequence>
<dbReference type="PRINTS" id="PR01490">
    <property type="entry name" value="RTXTOXIND"/>
</dbReference>
<keyword evidence="1" id="KW-0472">Membrane</keyword>
<evidence type="ECO:0000259" key="2">
    <source>
        <dbReference type="Pfam" id="PF26002"/>
    </source>
</evidence>
<dbReference type="Proteomes" id="UP000044377">
    <property type="component" value="Unassembled WGS sequence"/>
</dbReference>
<dbReference type="PANTHER" id="PTHR30386">
    <property type="entry name" value="MEMBRANE FUSION SUBUNIT OF EMRAB-TOLC MULTIDRUG EFFLUX PUMP"/>
    <property type="match status" value="1"/>
</dbReference>
<dbReference type="Gene3D" id="2.40.50.100">
    <property type="match status" value="1"/>
</dbReference>
<proteinExistence type="predicted"/>
<dbReference type="InterPro" id="IPR058982">
    <property type="entry name" value="Beta-barrel_AprE"/>
</dbReference>
<protein>
    <submittedName>
        <fullName evidence="3">Putative secretion permease</fullName>
    </submittedName>
</protein>
<dbReference type="PANTHER" id="PTHR30386:SF28">
    <property type="entry name" value="EXPORTED PROTEIN"/>
    <property type="match status" value="1"/>
</dbReference>
<dbReference type="SUPFAM" id="SSF111369">
    <property type="entry name" value="HlyD-like secretion proteins"/>
    <property type="match status" value="1"/>
</dbReference>
<accession>A0A0G4JTP5</accession>
<reference evidence="4" key="1">
    <citation type="submission" date="2015-01" db="EMBL/GenBank/DDBJ databases">
        <authorList>
            <person name="Paterson Steve"/>
        </authorList>
    </citation>
    <scope>NUCLEOTIDE SEQUENCE [LARGE SCALE GENOMIC DNA]</scope>
    <source>
        <strain evidence="4">OBR1</strain>
    </source>
</reference>
<dbReference type="Pfam" id="PF26002">
    <property type="entry name" value="Beta-barrel_AprE"/>
    <property type="match status" value="1"/>
</dbReference>
<organism evidence="3 4">
    <name type="scientific">Brenneria goodwinii</name>
    <dbReference type="NCBI Taxonomy" id="1109412"/>
    <lineage>
        <taxon>Bacteria</taxon>
        <taxon>Pseudomonadati</taxon>
        <taxon>Pseudomonadota</taxon>
        <taxon>Gammaproteobacteria</taxon>
        <taxon>Enterobacterales</taxon>
        <taxon>Pectobacteriaceae</taxon>
        <taxon>Brenneria</taxon>
    </lineage>
</organism>
<keyword evidence="1" id="KW-1133">Transmembrane helix</keyword>
<evidence type="ECO:0000313" key="4">
    <source>
        <dbReference type="Proteomes" id="UP000044377"/>
    </source>
</evidence>
<name>A0A0G4JTP5_9GAMM</name>
<gene>
    <name evidence="3" type="ORF">BN1221_01757</name>
</gene>
<dbReference type="RefSeq" id="WP_072065932.1">
    <property type="nucleotide sequence ID" value="NZ_CGIG01000001.1"/>
</dbReference>
<dbReference type="AlphaFoldDB" id="A0A0G4JTP5"/>
<dbReference type="STRING" id="1109412.BN1221_01757"/>
<evidence type="ECO:0000313" key="3">
    <source>
        <dbReference type="EMBL" id="CPR15861.1"/>
    </source>
</evidence>
<feature type="transmembrane region" description="Helical" evidence="1">
    <location>
        <begin position="20"/>
        <end position="44"/>
    </location>
</feature>
<evidence type="ECO:0000256" key="1">
    <source>
        <dbReference type="SAM" id="Phobius"/>
    </source>
</evidence>
<dbReference type="Gene3D" id="2.40.30.170">
    <property type="match status" value="1"/>
</dbReference>
<dbReference type="GO" id="GO:0055085">
    <property type="term" value="P:transmembrane transport"/>
    <property type="evidence" value="ECO:0007669"/>
    <property type="project" value="InterPro"/>
</dbReference>
<dbReference type="InterPro" id="IPR050739">
    <property type="entry name" value="MFP"/>
</dbReference>
<feature type="domain" description="AprE-like beta-barrel" evidence="2">
    <location>
        <begin position="302"/>
        <end position="396"/>
    </location>
</feature>
<dbReference type="OrthoDB" id="9775513at2"/>
<keyword evidence="1" id="KW-0812">Transmembrane</keyword>